<evidence type="ECO:0000256" key="1">
    <source>
        <dbReference type="SAM" id="Phobius"/>
    </source>
</evidence>
<keyword evidence="1" id="KW-1133">Transmembrane helix</keyword>
<keyword evidence="1" id="KW-0472">Membrane</keyword>
<evidence type="ECO:0008006" key="4">
    <source>
        <dbReference type="Google" id="ProtNLM"/>
    </source>
</evidence>
<comment type="caution">
    <text evidence="2">The sequence shown here is derived from an EMBL/GenBank/DDBJ whole genome shotgun (WGS) entry which is preliminary data.</text>
</comment>
<dbReference type="Proteomes" id="UP001597391">
    <property type="component" value="Unassembled WGS sequence"/>
</dbReference>
<protein>
    <recommendedName>
        <fullName evidence="4">AI-2E family transporter</fullName>
    </recommendedName>
</protein>
<keyword evidence="1" id="KW-0812">Transmembrane</keyword>
<sequence length="57" mass="6295">MKKLFTRETRKYVYSVALAFAALAVYLGWMDPAALPVVLPLVLALLNLTPKEVEATS</sequence>
<dbReference type="RefSeq" id="WP_377465753.1">
    <property type="nucleotide sequence ID" value="NZ_JBHUOP010000002.1"/>
</dbReference>
<gene>
    <name evidence="2" type="ORF">ACFSYH_05850</name>
</gene>
<keyword evidence="3" id="KW-1185">Reference proteome</keyword>
<proteinExistence type="predicted"/>
<evidence type="ECO:0000313" key="2">
    <source>
        <dbReference type="EMBL" id="MFD2840091.1"/>
    </source>
</evidence>
<feature type="transmembrane region" description="Helical" evidence="1">
    <location>
        <begin position="12"/>
        <end position="29"/>
    </location>
</feature>
<accession>A0ABW5XCP4</accession>
<evidence type="ECO:0000313" key="3">
    <source>
        <dbReference type="Proteomes" id="UP001597391"/>
    </source>
</evidence>
<organism evidence="2 3">
    <name type="scientific">Populibacterium corticicola</name>
    <dbReference type="NCBI Taxonomy" id="1812826"/>
    <lineage>
        <taxon>Bacteria</taxon>
        <taxon>Bacillati</taxon>
        <taxon>Actinomycetota</taxon>
        <taxon>Actinomycetes</taxon>
        <taxon>Micrococcales</taxon>
        <taxon>Jonesiaceae</taxon>
        <taxon>Populibacterium</taxon>
    </lineage>
</organism>
<reference evidence="3" key="1">
    <citation type="journal article" date="2019" name="Int. J. Syst. Evol. Microbiol.">
        <title>The Global Catalogue of Microorganisms (GCM) 10K type strain sequencing project: providing services to taxonomists for standard genome sequencing and annotation.</title>
        <authorList>
            <consortium name="The Broad Institute Genomics Platform"/>
            <consortium name="The Broad Institute Genome Sequencing Center for Infectious Disease"/>
            <person name="Wu L."/>
            <person name="Ma J."/>
        </authorList>
    </citation>
    <scope>NUCLEOTIDE SEQUENCE [LARGE SCALE GENOMIC DNA]</scope>
    <source>
        <strain evidence="3">KCTC 33576</strain>
    </source>
</reference>
<dbReference type="EMBL" id="JBHUOP010000002">
    <property type="protein sequence ID" value="MFD2840091.1"/>
    <property type="molecule type" value="Genomic_DNA"/>
</dbReference>
<name>A0ABW5XCP4_9MICO</name>